<feature type="domain" description="Peptidase S11 D-alanyl-D-alanine carboxypeptidase A N-terminal" evidence="13">
    <location>
        <begin position="118"/>
        <end position="336"/>
    </location>
</feature>
<dbReference type="InterPro" id="IPR018044">
    <property type="entry name" value="Peptidase_S11"/>
</dbReference>
<evidence type="ECO:0000256" key="4">
    <source>
        <dbReference type="ARBA" id="ARBA00022960"/>
    </source>
</evidence>
<keyword evidence="11" id="KW-0472">Membrane</keyword>
<comment type="similarity">
    <text evidence="1 9">Belongs to the peptidase S11 family.</text>
</comment>
<feature type="transmembrane region" description="Helical" evidence="11">
    <location>
        <begin position="411"/>
        <end position="430"/>
    </location>
</feature>
<gene>
    <name evidence="14" type="ORF">H9751_07935</name>
</gene>
<evidence type="ECO:0000256" key="1">
    <source>
        <dbReference type="ARBA" id="ARBA00007164"/>
    </source>
</evidence>
<evidence type="ECO:0000313" key="14">
    <source>
        <dbReference type="EMBL" id="HJC85458.1"/>
    </source>
</evidence>
<dbReference type="GO" id="GO:0006508">
    <property type="term" value="P:proteolysis"/>
    <property type="evidence" value="ECO:0007669"/>
    <property type="project" value="InterPro"/>
</dbReference>
<keyword evidence="11" id="KW-1133">Transmembrane helix</keyword>
<name>A0A9D2QDZ8_9CORY</name>
<dbReference type="SUPFAM" id="SSF56601">
    <property type="entry name" value="beta-lactamase/transpeptidase-like"/>
    <property type="match status" value="1"/>
</dbReference>
<feature type="active site" description="Acyl-ester intermediate" evidence="7">
    <location>
        <position position="146"/>
    </location>
</feature>
<evidence type="ECO:0000256" key="3">
    <source>
        <dbReference type="ARBA" id="ARBA00022801"/>
    </source>
</evidence>
<keyword evidence="6" id="KW-0961">Cell wall biogenesis/degradation</keyword>
<evidence type="ECO:0000256" key="12">
    <source>
        <dbReference type="SAM" id="SignalP"/>
    </source>
</evidence>
<dbReference type="Pfam" id="PF00768">
    <property type="entry name" value="Peptidase_S11"/>
    <property type="match status" value="1"/>
</dbReference>
<dbReference type="InterPro" id="IPR012338">
    <property type="entry name" value="Beta-lactam/transpept-like"/>
</dbReference>
<keyword evidence="4" id="KW-0133">Cell shape</keyword>
<dbReference type="GO" id="GO:0009002">
    <property type="term" value="F:serine-type D-Ala-D-Ala carboxypeptidase activity"/>
    <property type="evidence" value="ECO:0007669"/>
    <property type="project" value="InterPro"/>
</dbReference>
<feature type="chain" id="PRO_5039687093" evidence="12">
    <location>
        <begin position="29"/>
        <end position="436"/>
    </location>
</feature>
<feature type="signal peptide" evidence="12">
    <location>
        <begin position="1"/>
        <end position="28"/>
    </location>
</feature>
<organism evidence="14 15">
    <name type="scientific">Candidatus Corynebacterium faecigallinarum</name>
    <dbReference type="NCBI Taxonomy" id="2838528"/>
    <lineage>
        <taxon>Bacteria</taxon>
        <taxon>Bacillati</taxon>
        <taxon>Actinomycetota</taxon>
        <taxon>Actinomycetes</taxon>
        <taxon>Mycobacteriales</taxon>
        <taxon>Corynebacteriaceae</taxon>
        <taxon>Corynebacterium</taxon>
    </lineage>
</organism>
<keyword evidence="2 12" id="KW-0732">Signal</keyword>
<evidence type="ECO:0000259" key="13">
    <source>
        <dbReference type="Pfam" id="PF00768"/>
    </source>
</evidence>
<keyword evidence="5" id="KW-0573">Peptidoglycan synthesis</keyword>
<dbReference type="Proteomes" id="UP000823858">
    <property type="component" value="Unassembled WGS sequence"/>
</dbReference>
<proteinExistence type="inferred from homology"/>
<dbReference type="PANTHER" id="PTHR21581">
    <property type="entry name" value="D-ALANYL-D-ALANINE CARBOXYPEPTIDASE"/>
    <property type="match status" value="1"/>
</dbReference>
<sequence length="436" mass="45115">MFLSSHPRRRVGSLLLAASLMLAAPASAEVGRNGVDKDDWLPLTPDIGAPMPDDPFLDTDDCPFAQELPPAFDADALPARGQDAPTPVPVELPGPGGADLDTCGEVAASGMTIPEDLSLGAFSVFDIDSGEVLAAKDPYGLYRPASIIKALLLLTAIDELDLQQNIPVSDEAANVDGSRVGIGTGGRYTAKQLLLGLVMRSGNDAAIALAEAMGGQDETVIKMQDLADSLGATSTRVMTVHGLDGPGVQTTAYDMSLIYQAVFQNETALDLLGTESMDFPGFDDFEGFELSSDNPLLFSYPGTVGGKTGFTDNARHTFAVGAERDGRRLGVVLLNSTIAGGRPYEQAEKLLDAGFDTPDDASVGELVAVSQDDAADPDAAAQAESADSADTVDGAADPDSTASPDGVDVRVVVAVVLIAVLLGAAAFAGAKFRRRG</sequence>
<evidence type="ECO:0000256" key="11">
    <source>
        <dbReference type="SAM" id="Phobius"/>
    </source>
</evidence>
<dbReference type="GO" id="GO:0008360">
    <property type="term" value="P:regulation of cell shape"/>
    <property type="evidence" value="ECO:0007669"/>
    <property type="project" value="UniProtKB-KW"/>
</dbReference>
<reference evidence="14" key="1">
    <citation type="journal article" date="2021" name="PeerJ">
        <title>Extensive microbial diversity within the chicken gut microbiome revealed by metagenomics and culture.</title>
        <authorList>
            <person name="Gilroy R."/>
            <person name="Ravi A."/>
            <person name="Getino M."/>
            <person name="Pursley I."/>
            <person name="Horton D.L."/>
            <person name="Alikhan N.F."/>
            <person name="Baker D."/>
            <person name="Gharbi K."/>
            <person name="Hall N."/>
            <person name="Watson M."/>
            <person name="Adriaenssens E.M."/>
            <person name="Foster-Nyarko E."/>
            <person name="Jarju S."/>
            <person name="Secka A."/>
            <person name="Antonio M."/>
            <person name="Oren A."/>
            <person name="Chaudhuri R.R."/>
            <person name="La Ragione R."/>
            <person name="Hildebrand F."/>
            <person name="Pallen M.J."/>
        </authorList>
    </citation>
    <scope>NUCLEOTIDE SEQUENCE</scope>
    <source>
        <strain evidence="14">ChiHjej13B12-4958</strain>
    </source>
</reference>
<feature type="region of interest" description="Disordered" evidence="10">
    <location>
        <begin position="373"/>
        <end position="403"/>
    </location>
</feature>
<feature type="active site" evidence="7">
    <location>
        <position position="201"/>
    </location>
</feature>
<evidence type="ECO:0000256" key="2">
    <source>
        <dbReference type="ARBA" id="ARBA00022729"/>
    </source>
</evidence>
<evidence type="ECO:0000256" key="7">
    <source>
        <dbReference type="PIRSR" id="PIRSR618044-1"/>
    </source>
</evidence>
<evidence type="ECO:0000256" key="9">
    <source>
        <dbReference type="RuleBase" id="RU004016"/>
    </source>
</evidence>
<dbReference type="GO" id="GO:0071555">
    <property type="term" value="P:cell wall organization"/>
    <property type="evidence" value="ECO:0007669"/>
    <property type="project" value="UniProtKB-KW"/>
</dbReference>
<evidence type="ECO:0000256" key="10">
    <source>
        <dbReference type="SAM" id="MobiDB-lite"/>
    </source>
</evidence>
<protein>
    <submittedName>
        <fullName evidence="14">Serine hydrolase</fullName>
    </submittedName>
</protein>
<dbReference type="PANTHER" id="PTHR21581:SF33">
    <property type="entry name" value="D-ALANYL-D-ALANINE CARBOXYPEPTIDASE DACB"/>
    <property type="match status" value="1"/>
</dbReference>
<dbReference type="InterPro" id="IPR001967">
    <property type="entry name" value="Peptidase_S11_N"/>
</dbReference>
<evidence type="ECO:0000256" key="5">
    <source>
        <dbReference type="ARBA" id="ARBA00022984"/>
    </source>
</evidence>
<evidence type="ECO:0000256" key="8">
    <source>
        <dbReference type="PIRSR" id="PIRSR618044-2"/>
    </source>
</evidence>
<feature type="binding site" evidence="8">
    <location>
        <position position="307"/>
    </location>
    <ligand>
        <name>substrate</name>
    </ligand>
</feature>
<dbReference type="PRINTS" id="PR00725">
    <property type="entry name" value="DADACBPTASE1"/>
</dbReference>
<accession>A0A9D2QDZ8</accession>
<reference evidence="14" key="2">
    <citation type="submission" date="2021-04" db="EMBL/GenBank/DDBJ databases">
        <authorList>
            <person name="Gilroy R."/>
        </authorList>
    </citation>
    <scope>NUCLEOTIDE SEQUENCE</scope>
    <source>
        <strain evidence="14">ChiHjej13B12-4958</strain>
    </source>
</reference>
<dbReference type="GO" id="GO:0009252">
    <property type="term" value="P:peptidoglycan biosynthetic process"/>
    <property type="evidence" value="ECO:0007669"/>
    <property type="project" value="UniProtKB-KW"/>
</dbReference>
<keyword evidence="11" id="KW-0812">Transmembrane</keyword>
<feature type="compositionally biased region" description="Low complexity" evidence="10">
    <location>
        <begin position="373"/>
        <end position="389"/>
    </location>
</feature>
<evidence type="ECO:0000313" key="15">
    <source>
        <dbReference type="Proteomes" id="UP000823858"/>
    </source>
</evidence>
<comment type="caution">
    <text evidence="14">The sequence shown here is derived from an EMBL/GenBank/DDBJ whole genome shotgun (WGS) entry which is preliminary data.</text>
</comment>
<dbReference type="AlphaFoldDB" id="A0A9D2QDZ8"/>
<dbReference type="EMBL" id="DWVP01000019">
    <property type="protein sequence ID" value="HJC85458.1"/>
    <property type="molecule type" value="Genomic_DNA"/>
</dbReference>
<keyword evidence="3 14" id="KW-0378">Hydrolase</keyword>
<evidence type="ECO:0000256" key="6">
    <source>
        <dbReference type="ARBA" id="ARBA00023316"/>
    </source>
</evidence>
<feature type="active site" description="Proton acceptor" evidence="7">
    <location>
        <position position="149"/>
    </location>
</feature>
<dbReference type="Gene3D" id="3.40.710.10">
    <property type="entry name" value="DD-peptidase/beta-lactamase superfamily"/>
    <property type="match status" value="1"/>
</dbReference>